<dbReference type="Gene3D" id="2.40.170.20">
    <property type="entry name" value="TonB-dependent receptor, beta-barrel domain"/>
    <property type="match status" value="1"/>
</dbReference>
<dbReference type="Gene3D" id="2.60.40.1120">
    <property type="entry name" value="Carboxypeptidase-like, regulatory domain"/>
    <property type="match status" value="1"/>
</dbReference>
<protein>
    <submittedName>
        <fullName evidence="9">TonB-dependent receptor</fullName>
    </submittedName>
</protein>
<dbReference type="NCBIfam" id="TIGR04056">
    <property type="entry name" value="OMP_RagA_SusC"/>
    <property type="match status" value="1"/>
</dbReference>
<dbReference type="Proteomes" id="UP000659124">
    <property type="component" value="Unassembled WGS sequence"/>
</dbReference>
<dbReference type="Pfam" id="PF13715">
    <property type="entry name" value="CarbopepD_reg_2"/>
    <property type="match status" value="1"/>
</dbReference>
<evidence type="ECO:0000256" key="5">
    <source>
        <dbReference type="ARBA" id="ARBA00023136"/>
    </source>
</evidence>
<keyword evidence="2 7" id="KW-0813">Transport</keyword>
<dbReference type="InterPro" id="IPR023996">
    <property type="entry name" value="TonB-dep_OMP_SusC/RagA"/>
</dbReference>
<dbReference type="SUPFAM" id="SSF49464">
    <property type="entry name" value="Carboxypeptidase regulatory domain-like"/>
    <property type="match status" value="1"/>
</dbReference>
<evidence type="ECO:0000313" key="10">
    <source>
        <dbReference type="Proteomes" id="UP000659124"/>
    </source>
</evidence>
<comment type="subcellular location">
    <subcellularLocation>
        <location evidence="1 7">Cell outer membrane</location>
        <topology evidence="1 7">Multi-pass membrane protein</topology>
    </subcellularLocation>
</comment>
<keyword evidence="6 7" id="KW-0998">Cell outer membrane</keyword>
<sequence length="1006" mass="108622">MNKHLLRIMGIFPIVMLPVLVWAQQLTVKGRITGAGSGEALPGVTVRVKGTTGGAVSTPDGIYSLLLKQPDATLVFTFTGYTTQEVAVNGRNVINVVLQTGNKDLDEVVVVGYGTQQKANVAGSITSVKTADLKQTPISNVVQGLQGRVAGVQITQNSAAPGGNISMRIRGVNSINGTSEPLYVVDGVQLSNSGGVNDLSALSIINPGDIESVAVLKDASSTAIYGARGANGVVLITTKRGKPGKTTVSYDGYYGVQRTTKRMKMLNASEFAALENEVFKSKVYDDPASLGGGVNWQDLIFRDAPMQNHQVTASGGNEKTQFAMAANYFDQQGVVISSGFKRYSFRLNFDHRISNLAKVGASILTSYVVNNTVPTGSSSIDGGAVSQSILGAAMAAPPTLQPYTKDGTVWPFGDQMNSRYREAVNPLGMAMILNRDQINRTLGNLYAEITPLKGLTYRANFNPVLSASLNDYYSPRAIIASGDLAAGGGSAKKVNGRNVVLLHESILTYETRFSKEHYLKATGVFATQSNLANSNTIEASKFPNDATLNEALQLATERNVSSSRSKDRLDSYMGRINYSFRDKYLLDLIARVDGSTKFGANNKYGFFPAAAVAWRASEEPFVKNWEAVSNLKFRFSYGLTGNAGAIDAYKSLSLQGTSGQYYFNHGPVTGIRPTGIANKDLKWERSVQANFGVDLGLWRDRVNVTADIYQKKTDDLLFVRSLPASSGYGEITGNFASMENKGVELAIDAIVLDGPLRWSVAGNISVNRNKLTGLAGGLTEYAVSNYQVMQVGKPLGLFKTYVFDGIYQTGETVLDGSGSRIGGVKVRDLNNDKIISAADQTIVGDANPSFTYGFSTNLSYKQFDFSAFFSGIQGNKVYNLVRYSFENPLGSRNLYAALVDRWSPTNPSNEYASGFQGGRLPLTDRFMEDGSFLRCKNITLGYRLPKMKSLSGARVYVSANNLFTITNYTGFDPEVNTFGNSNKQIGVDNLVYPTARSFLVGVQVSL</sequence>
<evidence type="ECO:0000256" key="6">
    <source>
        <dbReference type="ARBA" id="ARBA00023237"/>
    </source>
</evidence>
<dbReference type="InterPro" id="IPR037066">
    <property type="entry name" value="Plug_dom_sf"/>
</dbReference>
<dbReference type="NCBIfam" id="TIGR04057">
    <property type="entry name" value="SusC_RagA_signa"/>
    <property type="match status" value="1"/>
</dbReference>
<keyword evidence="3 7" id="KW-1134">Transmembrane beta strand</keyword>
<name>A0ABR7TGP7_9BACT</name>
<dbReference type="SUPFAM" id="SSF56935">
    <property type="entry name" value="Porins"/>
    <property type="match status" value="1"/>
</dbReference>
<proteinExistence type="inferred from homology"/>
<comment type="caution">
    <text evidence="9">The sequence shown here is derived from an EMBL/GenBank/DDBJ whole genome shotgun (WGS) entry which is preliminary data.</text>
</comment>
<keyword evidence="9" id="KW-0675">Receptor</keyword>
<keyword evidence="4 7" id="KW-0812">Transmembrane</keyword>
<organism evidence="9 10">
    <name type="scientific">Chitinophaga qingshengii</name>
    <dbReference type="NCBI Taxonomy" id="1569794"/>
    <lineage>
        <taxon>Bacteria</taxon>
        <taxon>Pseudomonadati</taxon>
        <taxon>Bacteroidota</taxon>
        <taxon>Chitinophagia</taxon>
        <taxon>Chitinophagales</taxon>
        <taxon>Chitinophagaceae</taxon>
        <taxon>Chitinophaga</taxon>
    </lineage>
</organism>
<keyword evidence="10" id="KW-1185">Reference proteome</keyword>
<dbReference type="EMBL" id="JACVFC010000001">
    <property type="protein sequence ID" value="MBC9929130.1"/>
    <property type="molecule type" value="Genomic_DNA"/>
</dbReference>
<dbReference type="PROSITE" id="PS52016">
    <property type="entry name" value="TONB_DEPENDENT_REC_3"/>
    <property type="match status" value="1"/>
</dbReference>
<dbReference type="InterPro" id="IPR012910">
    <property type="entry name" value="Plug_dom"/>
</dbReference>
<dbReference type="InterPro" id="IPR039426">
    <property type="entry name" value="TonB-dep_rcpt-like"/>
</dbReference>
<evidence type="ECO:0000256" key="3">
    <source>
        <dbReference type="ARBA" id="ARBA00022452"/>
    </source>
</evidence>
<dbReference type="Gene3D" id="2.170.130.10">
    <property type="entry name" value="TonB-dependent receptor, plug domain"/>
    <property type="match status" value="1"/>
</dbReference>
<evidence type="ECO:0000259" key="8">
    <source>
        <dbReference type="Pfam" id="PF07715"/>
    </source>
</evidence>
<evidence type="ECO:0000256" key="7">
    <source>
        <dbReference type="PROSITE-ProRule" id="PRU01360"/>
    </source>
</evidence>
<evidence type="ECO:0000256" key="4">
    <source>
        <dbReference type="ARBA" id="ARBA00022692"/>
    </source>
</evidence>
<comment type="similarity">
    <text evidence="7">Belongs to the TonB-dependent receptor family.</text>
</comment>
<feature type="domain" description="TonB-dependent receptor plug" evidence="8">
    <location>
        <begin position="118"/>
        <end position="233"/>
    </location>
</feature>
<evidence type="ECO:0000256" key="1">
    <source>
        <dbReference type="ARBA" id="ARBA00004571"/>
    </source>
</evidence>
<evidence type="ECO:0000256" key="2">
    <source>
        <dbReference type="ARBA" id="ARBA00022448"/>
    </source>
</evidence>
<dbReference type="InterPro" id="IPR036942">
    <property type="entry name" value="Beta-barrel_TonB_sf"/>
</dbReference>
<reference evidence="9 10" key="1">
    <citation type="submission" date="2020-09" db="EMBL/GenBank/DDBJ databases">
        <title>Genome sequences of type strains of Chitinophaga qingshengii and Chitinophaga varians.</title>
        <authorList>
            <person name="Kittiwongwattana C."/>
        </authorList>
    </citation>
    <scope>NUCLEOTIDE SEQUENCE [LARGE SCALE GENOMIC DNA]</scope>
    <source>
        <strain evidence="9 10">JCM 30026</strain>
    </source>
</reference>
<evidence type="ECO:0000313" key="9">
    <source>
        <dbReference type="EMBL" id="MBC9929130.1"/>
    </source>
</evidence>
<gene>
    <name evidence="9" type="ORF">ICL07_02020</name>
</gene>
<dbReference type="InterPro" id="IPR023997">
    <property type="entry name" value="TonB-dep_OMP_SusC/RagA_CS"/>
</dbReference>
<dbReference type="Pfam" id="PF07715">
    <property type="entry name" value="Plug"/>
    <property type="match status" value="1"/>
</dbReference>
<dbReference type="InterPro" id="IPR008969">
    <property type="entry name" value="CarboxyPept-like_regulatory"/>
</dbReference>
<keyword evidence="5 7" id="KW-0472">Membrane</keyword>
<accession>A0ABR7TGP7</accession>